<evidence type="ECO:0000256" key="9">
    <source>
        <dbReference type="ARBA" id="ARBA00052530"/>
    </source>
</evidence>
<accession>A0A834XLK2</accession>
<comment type="similarity">
    <text evidence="2 10">Belongs to the fatty acyl-CoA reductase family.</text>
</comment>
<dbReference type="Proteomes" id="UP000639338">
    <property type="component" value="Unassembled WGS sequence"/>
</dbReference>
<comment type="function">
    <text evidence="10">Catalyzes the reduction of fatty acyl-CoA to fatty alcohols.</text>
</comment>
<protein>
    <recommendedName>
        <fullName evidence="10">Fatty acyl-CoA reductase</fullName>
        <ecNumber evidence="10">1.2.1.84</ecNumber>
    </recommendedName>
</protein>
<evidence type="ECO:0000256" key="6">
    <source>
        <dbReference type="ARBA" id="ARBA00022989"/>
    </source>
</evidence>
<dbReference type="EMBL" id="JACMRX010000006">
    <property type="protein sequence ID" value="KAF7987832.1"/>
    <property type="molecule type" value="Genomic_DNA"/>
</dbReference>
<evidence type="ECO:0000256" key="11">
    <source>
        <dbReference type="SAM" id="MobiDB-lite"/>
    </source>
</evidence>
<evidence type="ECO:0000313" key="14">
    <source>
        <dbReference type="EMBL" id="KAF7987832.1"/>
    </source>
</evidence>
<evidence type="ECO:0000256" key="10">
    <source>
        <dbReference type="RuleBase" id="RU363097"/>
    </source>
</evidence>
<dbReference type="SUPFAM" id="SSF51735">
    <property type="entry name" value="NAD(P)-binding Rossmann-fold domains"/>
    <property type="match status" value="1"/>
</dbReference>
<feature type="region of interest" description="Disordered" evidence="11">
    <location>
        <begin position="1"/>
        <end position="21"/>
    </location>
</feature>
<dbReference type="AlphaFoldDB" id="A0A834XLK2"/>
<dbReference type="GO" id="GO:0016020">
    <property type="term" value="C:membrane"/>
    <property type="evidence" value="ECO:0007669"/>
    <property type="project" value="UniProtKB-SubCell"/>
</dbReference>
<dbReference type="GO" id="GO:0005777">
    <property type="term" value="C:peroxisome"/>
    <property type="evidence" value="ECO:0007669"/>
    <property type="project" value="TreeGrafter"/>
</dbReference>
<evidence type="ECO:0000256" key="3">
    <source>
        <dbReference type="ARBA" id="ARBA00022516"/>
    </source>
</evidence>
<dbReference type="OrthoDB" id="429813at2759"/>
<dbReference type="CDD" id="cd05236">
    <property type="entry name" value="FAR-N_SDR_e"/>
    <property type="match status" value="1"/>
</dbReference>
<keyword evidence="3 10" id="KW-0444">Lipid biosynthesis</keyword>
<dbReference type="InterPro" id="IPR036291">
    <property type="entry name" value="NAD(P)-bd_dom_sf"/>
</dbReference>
<evidence type="ECO:0000256" key="4">
    <source>
        <dbReference type="ARBA" id="ARBA00022692"/>
    </source>
</evidence>
<dbReference type="InterPro" id="IPR026055">
    <property type="entry name" value="FAR"/>
</dbReference>
<feature type="domain" description="Thioester reductase (TE)" evidence="13">
    <location>
        <begin position="36"/>
        <end position="305"/>
    </location>
</feature>
<dbReference type="Pfam" id="PF03015">
    <property type="entry name" value="Sterile"/>
    <property type="match status" value="1"/>
</dbReference>
<evidence type="ECO:0000256" key="1">
    <source>
        <dbReference type="ARBA" id="ARBA00004141"/>
    </source>
</evidence>
<keyword evidence="8" id="KW-0472">Membrane</keyword>
<dbReference type="EC" id="1.2.1.84" evidence="10"/>
<dbReference type="PANTHER" id="PTHR11011:SF107">
    <property type="entry name" value="FATTY ACYL-COA REDUCTASE"/>
    <property type="match status" value="1"/>
</dbReference>
<keyword evidence="7 10" id="KW-0443">Lipid metabolism</keyword>
<dbReference type="InterPro" id="IPR013120">
    <property type="entry name" value="FAR_NAD-bd"/>
</dbReference>
<dbReference type="PANTHER" id="PTHR11011">
    <property type="entry name" value="MALE STERILITY PROTEIN 2-RELATED"/>
    <property type="match status" value="1"/>
</dbReference>
<dbReference type="Pfam" id="PF07993">
    <property type="entry name" value="NAD_binding_4"/>
    <property type="match status" value="1"/>
</dbReference>
<gene>
    <name evidence="14" type="ORF">HCN44_003695</name>
</gene>
<evidence type="ECO:0000313" key="15">
    <source>
        <dbReference type="Proteomes" id="UP000639338"/>
    </source>
</evidence>
<sequence length="508" mass="57365">MGTSNALTESENNGNEEANPSGTSVEAFYAATVVLITGATGFLGKALLEKLLRSCPRISTIYLLIRPKKNETIEQRFQQLMKNSVFDRIKWECPNAFSKVLPIKGDVSQKNLGLSDEDRIILTQQVNIVFHSAATVRFNEPLKVAVNLNTQGTERIIDLCTGMINLVSLVHVSTAYSNADLIEVKEDIYKTKIKPEILIDMCENLDDETLNILELKIRGQHPNTYTLTKGLAENIIIKKGIGLPIAIVRPSIVCAAYQEPFPGWVDNICGITGIMMQAGRGAVRSVVCDKNLIVDIIPVDYVVDTLICASWHSTMRQSKGIQVYNCVSGAFNPVKWDEFGHLVKKYAIELPSKYALWYPGFTLRTNKIIHKLVVTMLHFLPAFIVDIVLRCQGDKPVMMKTAKRYERAAKTAEFFSCREWKFHAENMNQLVKCVKLANDSNNFNVDITTLDWDAFVHKYTLGIRKYILKDNPDTLTKARNRLSKLYWIHRCAQVFFVAAMVKMVLTHH</sequence>
<keyword evidence="15" id="KW-1185">Reference proteome</keyword>
<dbReference type="InterPro" id="IPR033640">
    <property type="entry name" value="FAR_C"/>
</dbReference>
<evidence type="ECO:0000256" key="5">
    <source>
        <dbReference type="ARBA" id="ARBA00022857"/>
    </source>
</evidence>
<organism evidence="14 15">
    <name type="scientific">Aphidius gifuensis</name>
    <name type="common">Parasitoid wasp</name>
    <dbReference type="NCBI Taxonomy" id="684658"/>
    <lineage>
        <taxon>Eukaryota</taxon>
        <taxon>Metazoa</taxon>
        <taxon>Ecdysozoa</taxon>
        <taxon>Arthropoda</taxon>
        <taxon>Hexapoda</taxon>
        <taxon>Insecta</taxon>
        <taxon>Pterygota</taxon>
        <taxon>Neoptera</taxon>
        <taxon>Endopterygota</taxon>
        <taxon>Hymenoptera</taxon>
        <taxon>Apocrita</taxon>
        <taxon>Ichneumonoidea</taxon>
        <taxon>Braconidae</taxon>
        <taxon>Aphidiinae</taxon>
        <taxon>Aphidius</taxon>
    </lineage>
</organism>
<dbReference type="FunFam" id="3.40.50.720:FF:000143">
    <property type="entry name" value="Fatty acyl-CoA reductase"/>
    <property type="match status" value="1"/>
</dbReference>
<evidence type="ECO:0000256" key="2">
    <source>
        <dbReference type="ARBA" id="ARBA00005928"/>
    </source>
</evidence>
<dbReference type="GO" id="GO:0080019">
    <property type="term" value="F:alcohol-forming very long-chain fatty acyl-CoA reductase activity"/>
    <property type="evidence" value="ECO:0007669"/>
    <property type="project" value="InterPro"/>
</dbReference>
<keyword evidence="4" id="KW-0812">Transmembrane</keyword>
<dbReference type="GO" id="GO:0102965">
    <property type="term" value="F:alcohol-forming long-chain fatty acyl-CoA reductase activity"/>
    <property type="evidence" value="ECO:0007669"/>
    <property type="project" value="UniProtKB-EC"/>
</dbReference>
<feature type="domain" description="Fatty acyl-CoA reductase C-terminal" evidence="12">
    <location>
        <begin position="377"/>
        <end position="470"/>
    </location>
</feature>
<dbReference type="CDD" id="cd09071">
    <property type="entry name" value="FAR_C"/>
    <property type="match status" value="1"/>
</dbReference>
<dbReference type="Gene3D" id="3.40.50.720">
    <property type="entry name" value="NAD(P)-binding Rossmann-like Domain"/>
    <property type="match status" value="1"/>
</dbReference>
<keyword evidence="6" id="KW-1133">Transmembrane helix</keyword>
<evidence type="ECO:0000256" key="8">
    <source>
        <dbReference type="ARBA" id="ARBA00023136"/>
    </source>
</evidence>
<comment type="subcellular location">
    <subcellularLocation>
        <location evidence="1">Membrane</location>
        <topology evidence="1">Multi-pass membrane protein</topology>
    </subcellularLocation>
</comment>
<name>A0A834XLK2_APHGI</name>
<proteinExistence type="inferred from homology"/>
<keyword evidence="5 10" id="KW-0521">NADP</keyword>
<evidence type="ECO:0000256" key="7">
    <source>
        <dbReference type="ARBA" id="ARBA00023098"/>
    </source>
</evidence>
<comment type="catalytic activity">
    <reaction evidence="9 10">
        <text>a long-chain fatty acyl-CoA + 2 NADPH + 2 H(+) = a long-chain primary fatty alcohol + 2 NADP(+) + CoA</text>
        <dbReference type="Rhea" id="RHEA:52716"/>
        <dbReference type="ChEBI" id="CHEBI:15378"/>
        <dbReference type="ChEBI" id="CHEBI:57287"/>
        <dbReference type="ChEBI" id="CHEBI:57783"/>
        <dbReference type="ChEBI" id="CHEBI:58349"/>
        <dbReference type="ChEBI" id="CHEBI:77396"/>
        <dbReference type="ChEBI" id="CHEBI:83139"/>
        <dbReference type="EC" id="1.2.1.84"/>
    </reaction>
</comment>
<dbReference type="GO" id="GO:0035336">
    <property type="term" value="P:long-chain fatty-acyl-CoA metabolic process"/>
    <property type="evidence" value="ECO:0007669"/>
    <property type="project" value="TreeGrafter"/>
</dbReference>
<comment type="caution">
    <text evidence="14">The sequence shown here is derived from an EMBL/GenBank/DDBJ whole genome shotgun (WGS) entry which is preliminary data.</text>
</comment>
<evidence type="ECO:0000259" key="13">
    <source>
        <dbReference type="Pfam" id="PF07993"/>
    </source>
</evidence>
<evidence type="ECO:0000259" key="12">
    <source>
        <dbReference type="Pfam" id="PF03015"/>
    </source>
</evidence>
<keyword evidence="10" id="KW-0560">Oxidoreductase</keyword>
<reference evidence="14 15" key="1">
    <citation type="submission" date="2020-08" db="EMBL/GenBank/DDBJ databases">
        <title>Aphidius gifuensis genome sequencing and assembly.</title>
        <authorList>
            <person name="Du Z."/>
        </authorList>
    </citation>
    <scope>NUCLEOTIDE SEQUENCE [LARGE SCALE GENOMIC DNA]</scope>
    <source>
        <strain evidence="14">YNYX2018</strain>
        <tissue evidence="14">Adults</tissue>
    </source>
</reference>